<dbReference type="InterPro" id="IPR005000">
    <property type="entry name" value="Aldolase/citrate-lyase_domain"/>
</dbReference>
<evidence type="ECO:0000256" key="2">
    <source>
        <dbReference type="ARBA" id="ARBA00022723"/>
    </source>
</evidence>
<dbReference type="Gene3D" id="3.20.20.60">
    <property type="entry name" value="Phosphoenolpyruvate-binding domains"/>
    <property type="match status" value="1"/>
</dbReference>
<dbReference type="SUPFAM" id="SSF51621">
    <property type="entry name" value="Phosphoenolpyruvate/pyruvate domain"/>
    <property type="match status" value="1"/>
</dbReference>
<keyword evidence="3" id="KW-0456">Lyase</keyword>
<dbReference type="PANTHER" id="PTHR30502">
    <property type="entry name" value="2-KETO-3-DEOXY-L-RHAMNONATE ALDOLASE"/>
    <property type="match status" value="1"/>
</dbReference>
<feature type="domain" description="HpcH/HpaI aldolase/citrate lyase" evidence="4">
    <location>
        <begin position="17"/>
        <end position="200"/>
    </location>
</feature>
<dbReference type="InterPro" id="IPR015813">
    <property type="entry name" value="Pyrv/PenolPyrv_kinase-like_dom"/>
</dbReference>
<dbReference type="AlphaFoldDB" id="A0A1F6D2X1"/>
<protein>
    <recommendedName>
        <fullName evidence="4">HpcH/HpaI aldolase/citrate lyase domain-containing protein</fullName>
    </recommendedName>
</protein>
<evidence type="ECO:0000256" key="1">
    <source>
        <dbReference type="ARBA" id="ARBA00005568"/>
    </source>
</evidence>
<dbReference type="Proteomes" id="UP000178606">
    <property type="component" value="Unassembled WGS sequence"/>
</dbReference>
<dbReference type="PANTHER" id="PTHR30502:SF0">
    <property type="entry name" value="PHOSPHOENOLPYRUVATE CARBOXYLASE FAMILY PROTEIN"/>
    <property type="match status" value="1"/>
</dbReference>
<dbReference type="Pfam" id="PF03328">
    <property type="entry name" value="HpcH_HpaI"/>
    <property type="match status" value="1"/>
</dbReference>
<comment type="caution">
    <text evidence="5">The sequence shown here is derived from an EMBL/GenBank/DDBJ whole genome shotgun (WGS) entry which is preliminary data.</text>
</comment>
<gene>
    <name evidence="5" type="ORF">A3F84_23870</name>
</gene>
<dbReference type="InterPro" id="IPR050251">
    <property type="entry name" value="HpcH-HpaI_aldolase"/>
</dbReference>
<dbReference type="GO" id="GO:0005737">
    <property type="term" value="C:cytoplasm"/>
    <property type="evidence" value="ECO:0007669"/>
    <property type="project" value="TreeGrafter"/>
</dbReference>
<evidence type="ECO:0000313" key="6">
    <source>
        <dbReference type="Proteomes" id="UP000178606"/>
    </source>
</evidence>
<comment type="similarity">
    <text evidence="1">Belongs to the HpcH/HpaI aldolase family.</text>
</comment>
<dbReference type="GO" id="GO:0016832">
    <property type="term" value="F:aldehyde-lyase activity"/>
    <property type="evidence" value="ECO:0007669"/>
    <property type="project" value="TreeGrafter"/>
</dbReference>
<evidence type="ECO:0000313" key="5">
    <source>
        <dbReference type="EMBL" id="OGG55651.1"/>
    </source>
</evidence>
<dbReference type="InterPro" id="IPR040442">
    <property type="entry name" value="Pyrv_kinase-like_dom_sf"/>
</dbReference>
<proteinExistence type="inferred from homology"/>
<keyword evidence="2" id="KW-0479">Metal-binding</keyword>
<reference evidence="5 6" key="1">
    <citation type="journal article" date="2016" name="Nat. Commun.">
        <title>Thousands of microbial genomes shed light on interconnected biogeochemical processes in an aquifer system.</title>
        <authorList>
            <person name="Anantharaman K."/>
            <person name="Brown C.T."/>
            <person name="Hug L.A."/>
            <person name="Sharon I."/>
            <person name="Castelle C.J."/>
            <person name="Probst A.J."/>
            <person name="Thomas B.C."/>
            <person name="Singh A."/>
            <person name="Wilkins M.J."/>
            <person name="Karaoz U."/>
            <person name="Brodie E.L."/>
            <person name="Williams K.H."/>
            <person name="Hubbard S.S."/>
            <person name="Banfield J.F."/>
        </authorList>
    </citation>
    <scope>NUCLEOTIDE SEQUENCE [LARGE SCALE GENOMIC DNA]</scope>
    <source>
        <strain evidence="6">RIFCSPLOWO2_12_FULL_64_10</strain>
    </source>
</reference>
<evidence type="ECO:0000256" key="3">
    <source>
        <dbReference type="ARBA" id="ARBA00023239"/>
    </source>
</evidence>
<organism evidence="5 6">
    <name type="scientific">Handelsmanbacteria sp. (strain RIFCSPLOWO2_12_FULL_64_10)</name>
    <dbReference type="NCBI Taxonomy" id="1817868"/>
    <lineage>
        <taxon>Bacteria</taxon>
        <taxon>Candidatus Handelsmaniibacteriota</taxon>
    </lineage>
</organism>
<name>A0A1F6D2X1_HANXR</name>
<dbReference type="EMBL" id="MFKF01000064">
    <property type="protein sequence ID" value="OGG55651.1"/>
    <property type="molecule type" value="Genomic_DNA"/>
</dbReference>
<evidence type="ECO:0000259" key="4">
    <source>
        <dbReference type="Pfam" id="PF03328"/>
    </source>
</evidence>
<dbReference type="GO" id="GO:0046872">
    <property type="term" value="F:metal ion binding"/>
    <property type="evidence" value="ECO:0007669"/>
    <property type="project" value="UniProtKB-KW"/>
</dbReference>
<sequence length="246" mass="26399">MKNRVRETLSQDKVSFGGWLNLGSPLAAEMMASAGFEWLAVDAEHAPFDLSLIAETFRAVDARGVAPFVRAWDHDPVSLARLLDAGAFGVIVPHVSTPRQAEAIARAMRYPPRGARSVGTGRIAVYGPNYRKTANDEILVVPQIEDMEGINNAEAIMSVEGVDVGFLGPADLAMSMGVEPGHPDHEKAIQKFLAACKKVGKPGGLPIRVAPAIKKRVAEGFRLIDIASDLRILEAGAQDILKAVRT</sequence>
<accession>A0A1F6D2X1</accession>